<dbReference type="PIRSF" id="PIRSF000819">
    <property type="entry name" value="Streptomycin_3-adenylyltransf"/>
    <property type="match status" value="1"/>
</dbReference>
<dbReference type="SUPFAM" id="SSF81301">
    <property type="entry name" value="Nucleotidyltransferase"/>
    <property type="match status" value="1"/>
</dbReference>
<dbReference type="EC" id="2.7.7.47" evidence="3"/>
<evidence type="ECO:0000256" key="3">
    <source>
        <dbReference type="ARBA" id="ARBA00035126"/>
    </source>
</evidence>
<dbReference type="InterPro" id="IPR043519">
    <property type="entry name" value="NT_sf"/>
</dbReference>
<dbReference type="Gene3D" id="3.30.460.10">
    <property type="entry name" value="Beta Polymerase, domain 2"/>
    <property type="match status" value="1"/>
</dbReference>
<keyword evidence="2" id="KW-0046">Antibiotic resistance</keyword>
<accession>A0ABT4KNG5</accession>
<dbReference type="InterPro" id="IPR025184">
    <property type="entry name" value="AadA_C"/>
</dbReference>
<evidence type="ECO:0000256" key="1">
    <source>
        <dbReference type="ARBA" id="ARBA00022679"/>
    </source>
</evidence>
<evidence type="ECO:0000313" key="9">
    <source>
        <dbReference type="EMBL" id="MCZ4092457.1"/>
    </source>
</evidence>
<keyword evidence="10" id="KW-1185">Reference proteome</keyword>
<evidence type="ECO:0000256" key="2">
    <source>
        <dbReference type="ARBA" id="ARBA00023251"/>
    </source>
</evidence>
<organism evidence="9 10">
    <name type="scientific">Sinorhizobium psoraleae</name>
    <dbReference type="NCBI Taxonomy" id="520838"/>
    <lineage>
        <taxon>Bacteria</taxon>
        <taxon>Pseudomonadati</taxon>
        <taxon>Pseudomonadota</taxon>
        <taxon>Alphaproteobacteria</taxon>
        <taxon>Hyphomicrobiales</taxon>
        <taxon>Rhizobiaceae</taxon>
        <taxon>Sinorhizobium/Ensifer group</taxon>
        <taxon>Sinorhizobium</taxon>
    </lineage>
</organism>
<dbReference type="Pfam" id="PF13427">
    <property type="entry name" value="AadA_C"/>
    <property type="match status" value="1"/>
</dbReference>
<dbReference type="NCBIfam" id="NF010309">
    <property type="entry name" value="PRK13746.1"/>
    <property type="match status" value="1"/>
</dbReference>
<dbReference type="RefSeq" id="WP_269282871.1">
    <property type="nucleotide sequence ID" value="NZ_JAPVOI010000004.1"/>
</dbReference>
<protein>
    <recommendedName>
        <fullName evidence="4">Aminoglycoside (3'') (9) adenylyltransferase</fullName>
        <ecNumber evidence="3">2.7.7.47</ecNumber>
    </recommendedName>
</protein>
<evidence type="ECO:0000313" key="10">
    <source>
        <dbReference type="Proteomes" id="UP001079430"/>
    </source>
</evidence>
<keyword evidence="1" id="KW-0808">Transferase</keyword>
<evidence type="ECO:0000256" key="5">
    <source>
        <dbReference type="ARBA" id="ARBA00047831"/>
    </source>
</evidence>
<feature type="domain" description="Adenylyltransferase AadA C-terminal" evidence="7">
    <location>
        <begin position="149"/>
        <end position="247"/>
    </location>
</feature>
<feature type="domain" description="Polymerase beta nucleotidyltransferase" evidence="8">
    <location>
        <begin position="26"/>
        <end position="78"/>
    </location>
</feature>
<keyword evidence="9" id="KW-0548">Nucleotidyltransferase</keyword>
<reference evidence="9" key="1">
    <citation type="submission" date="2022-10" db="EMBL/GenBank/DDBJ databases">
        <title>Whole genome sequencing of three plant growth promoting bacteria isolated from Vachellia tortilis subsp. raddiana in Morocco.</title>
        <authorList>
            <person name="Hnini M."/>
            <person name="Zouagui R."/>
            <person name="Zouagui H."/>
            <person name="Chemao Elfihri M.-W."/>
            <person name="Ibrahimi A."/>
            <person name="Sbabou L."/>
            <person name="Aurag J."/>
        </authorList>
    </citation>
    <scope>NUCLEOTIDE SEQUENCE</scope>
    <source>
        <strain evidence="9">LMR678</strain>
    </source>
</reference>
<evidence type="ECO:0000256" key="4">
    <source>
        <dbReference type="ARBA" id="ARBA00035252"/>
    </source>
</evidence>
<dbReference type="EMBL" id="JAPVOI010000004">
    <property type="protein sequence ID" value="MCZ4092457.1"/>
    <property type="molecule type" value="Genomic_DNA"/>
</dbReference>
<comment type="caution">
    <text evidence="9">The sequence shown here is derived from an EMBL/GenBank/DDBJ whole genome shotgun (WGS) entry which is preliminary data.</text>
</comment>
<evidence type="ECO:0000256" key="6">
    <source>
        <dbReference type="ARBA" id="ARBA00048566"/>
    </source>
</evidence>
<dbReference type="InterPro" id="IPR041633">
    <property type="entry name" value="Polbeta"/>
</dbReference>
<sequence length="256" mass="27920">MHEASSVPVEARQALPVIRHAFGDSLVAAYLHGSAVSGGLRPDSDVDVLAVIDRPTTHAVRAELVTELMKISGRPGDNASRPLELIVFHRADFEATAYPARSEFVYGEWLREAFEAGEVPAPVSDPEFTLLLAQARHEARSLIGPDPAELLPIIPETDIRRAIGDALPALISSLEGDERNVLLTLARMWRTLATGQFVPKDVAAEWAMSRLPAESATLVAHAREAYLGATRDDWRPRRQEARRVAGDLGARVVAML</sequence>
<comment type="catalytic activity">
    <reaction evidence="6">
        <text>streptomycin + ATP = 3''-O-adenylylstreptomycin + diphosphate</text>
        <dbReference type="Rhea" id="RHEA:20245"/>
        <dbReference type="ChEBI" id="CHEBI:30616"/>
        <dbReference type="ChEBI" id="CHEBI:33019"/>
        <dbReference type="ChEBI" id="CHEBI:58007"/>
        <dbReference type="ChEBI" id="CHEBI:58605"/>
        <dbReference type="EC" id="2.7.7.47"/>
    </reaction>
</comment>
<dbReference type="CDD" id="cd05403">
    <property type="entry name" value="NT_KNTase_like"/>
    <property type="match status" value="1"/>
</dbReference>
<dbReference type="GO" id="GO:0016779">
    <property type="term" value="F:nucleotidyltransferase activity"/>
    <property type="evidence" value="ECO:0007669"/>
    <property type="project" value="UniProtKB-KW"/>
</dbReference>
<comment type="catalytic activity">
    <reaction evidence="5">
        <text>spectinomycin + ATP = 9-O-adenylylspectinomycin + diphosphate</text>
        <dbReference type="Rhea" id="RHEA:63228"/>
        <dbReference type="ChEBI" id="CHEBI:30616"/>
        <dbReference type="ChEBI" id="CHEBI:33019"/>
        <dbReference type="ChEBI" id="CHEBI:146260"/>
        <dbReference type="ChEBI" id="CHEBI:146261"/>
    </reaction>
</comment>
<dbReference type="InterPro" id="IPR024172">
    <property type="entry name" value="AadA/Aad9"/>
</dbReference>
<name>A0ABT4KNG5_9HYPH</name>
<evidence type="ECO:0000259" key="7">
    <source>
        <dbReference type="Pfam" id="PF13427"/>
    </source>
</evidence>
<dbReference type="Pfam" id="PF18765">
    <property type="entry name" value="Polbeta"/>
    <property type="match status" value="1"/>
</dbReference>
<evidence type="ECO:0000259" key="8">
    <source>
        <dbReference type="Pfam" id="PF18765"/>
    </source>
</evidence>
<proteinExistence type="predicted"/>
<gene>
    <name evidence="9" type="ORF">O3W52_21005</name>
</gene>
<dbReference type="Proteomes" id="UP001079430">
    <property type="component" value="Unassembled WGS sequence"/>
</dbReference>